<protein>
    <submittedName>
        <fullName evidence="1">Uncharacterized protein</fullName>
    </submittedName>
</protein>
<evidence type="ECO:0000313" key="1">
    <source>
        <dbReference type="EMBL" id="TID22610.1"/>
    </source>
</evidence>
<dbReference type="AlphaFoldDB" id="A0A4T0WZ75"/>
<dbReference type="Proteomes" id="UP000307173">
    <property type="component" value="Unassembled WGS sequence"/>
</dbReference>
<proteinExistence type="predicted"/>
<gene>
    <name evidence="1" type="ORF">CANINC_003270</name>
</gene>
<keyword evidence="2" id="KW-1185">Reference proteome</keyword>
<organism evidence="1 2">
    <name type="scientific">Pichia inconspicua</name>
    <dbReference type="NCBI Taxonomy" id="52247"/>
    <lineage>
        <taxon>Eukaryota</taxon>
        <taxon>Fungi</taxon>
        <taxon>Dikarya</taxon>
        <taxon>Ascomycota</taxon>
        <taxon>Saccharomycotina</taxon>
        <taxon>Pichiomycetes</taxon>
        <taxon>Pichiales</taxon>
        <taxon>Pichiaceae</taxon>
        <taxon>Pichia</taxon>
    </lineage>
</organism>
<name>A0A4T0WZ75_9ASCO</name>
<comment type="caution">
    <text evidence="1">The sequence shown here is derived from an EMBL/GenBank/DDBJ whole genome shotgun (WGS) entry which is preliminary data.</text>
</comment>
<sequence>MLREKVVSKRHAARSALKLLNDPRANNNSYIVVSRTARDSPGSTACILKIFHRNQEDSEINEMTIKVSAQEYYSVKVRINTVLSDIIAVNKLTETKGPTARHPCTYCINEVTALYRIFDKKLGALEEPHNAKKLFSPDSLKTPIKAADLRTIAPVLYCFFDFVYRAGDVNAASQVYANFANQVLSQQGGNEGRVNQDTTVPQSVDANAQNSGNIAVEQEEDPGSLSASDFSDDFRDLVYQIVELNTYLQAMCSFDVPLNLIKVTYKEPTSLMQ</sequence>
<reference evidence="1 2" key="1">
    <citation type="journal article" date="2019" name="Front. Genet.">
        <title>Whole-Genome Sequencing of the Opportunistic Yeast Pathogen Candida inconspicua Uncovers Its Hybrid Origin.</title>
        <authorList>
            <person name="Mixao V."/>
            <person name="Hansen A.P."/>
            <person name="Saus E."/>
            <person name="Boekhout T."/>
            <person name="Lass-Florl C."/>
            <person name="Gabaldon T."/>
        </authorList>
    </citation>
    <scope>NUCLEOTIDE SEQUENCE [LARGE SCALE GENOMIC DNA]</scope>
    <source>
        <strain evidence="1 2">CBS 180</strain>
    </source>
</reference>
<evidence type="ECO:0000313" key="2">
    <source>
        <dbReference type="Proteomes" id="UP000307173"/>
    </source>
</evidence>
<dbReference type="EMBL" id="SELW01000540">
    <property type="protein sequence ID" value="TID22610.1"/>
    <property type="molecule type" value="Genomic_DNA"/>
</dbReference>
<accession>A0A4T0WZ75</accession>